<dbReference type="STRING" id="407022.SAMN05661044_00384"/>
<keyword evidence="3" id="KW-1185">Reference proteome</keyword>
<accession>A0A1H7HHZ4</accession>
<dbReference type="EMBL" id="FOAF01000001">
    <property type="protein sequence ID" value="SEK49788.1"/>
    <property type="molecule type" value="Genomic_DNA"/>
</dbReference>
<sequence length="419" mass="47186">MKNSTCTILLAFLLYSLVFVSCSKDTSKLSPTNTALNAANSLKVAPIFLKRADTLFSSITELYLNGMPRDIWSTNYPRTDGYWDGAAVIWGHGAAFSGYTAIKEAAEGFPDYKSKYESNYDNRLLTAIDQFRNTRNGGAEAYAVYPGEGDERYFDDNIWVGIDMVDLYMLTNDSKYLDRAKLVWNFILTGTDDIMGGGVYWKEGLKSKHTCSTAPAAVLAAKLYEATQETPYLQSAKDLYAWCKETLQDPNDYLYWDNARLADENDPNSEILIAKEKYSYNSGQPMQAASLLYKITHEAQYLTDAQNIAGAAYNKWFIPFNSAVLGESFQILEPGHVWFQAIMFRGFIELYKLNNDRTYVTAYEKTLTHAWLSDCRNPGINLLNGDFRGGTTQTSWEILHEGACLEMLARLAALERDGL</sequence>
<keyword evidence="1" id="KW-0732">Signal</keyword>
<dbReference type="AlphaFoldDB" id="A0A1H7HHZ4"/>
<proteinExistence type="predicted"/>
<dbReference type="PANTHER" id="PTHR47791">
    <property type="entry name" value="MEIOTICALLY UP-REGULATED GENE 191 PROTEIN"/>
    <property type="match status" value="1"/>
</dbReference>
<dbReference type="InterPro" id="IPR014512">
    <property type="entry name" value="O_gly_hydro"/>
</dbReference>
<dbReference type="PROSITE" id="PS51257">
    <property type="entry name" value="PROKAR_LIPOPROTEIN"/>
    <property type="match status" value="1"/>
</dbReference>
<dbReference type="InterPro" id="IPR053169">
    <property type="entry name" value="MUG_Protein"/>
</dbReference>
<dbReference type="Proteomes" id="UP000199421">
    <property type="component" value="Unassembled WGS sequence"/>
</dbReference>
<dbReference type="Pfam" id="PF03663">
    <property type="entry name" value="Glyco_hydro_76"/>
    <property type="match status" value="1"/>
</dbReference>
<evidence type="ECO:0000313" key="3">
    <source>
        <dbReference type="Proteomes" id="UP000199421"/>
    </source>
</evidence>
<dbReference type="Gene3D" id="1.50.10.20">
    <property type="match status" value="1"/>
</dbReference>
<organism evidence="2 3">
    <name type="scientific">Olivibacter domesticus</name>
    <name type="common">Pseudosphingobacterium domesticum</name>
    <dbReference type="NCBI Taxonomy" id="407022"/>
    <lineage>
        <taxon>Bacteria</taxon>
        <taxon>Pseudomonadati</taxon>
        <taxon>Bacteroidota</taxon>
        <taxon>Sphingobacteriia</taxon>
        <taxon>Sphingobacteriales</taxon>
        <taxon>Sphingobacteriaceae</taxon>
        <taxon>Olivibacter</taxon>
    </lineage>
</organism>
<feature type="signal peptide" evidence="1">
    <location>
        <begin position="1"/>
        <end position="23"/>
    </location>
</feature>
<dbReference type="PANTHER" id="PTHR47791:SF4">
    <property type="entry name" value="(PUTATIVE SECRETED PROTEIN)-RELATED"/>
    <property type="match status" value="1"/>
</dbReference>
<protein>
    <submittedName>
        <fullName evidence="2">Glycosyl hydrolase family 76</fullName>
    </submittedName>
</protein>
<evidence type="ECO:0000256" key="1">
    <source>
        <dbReference type="SAM" id="SignalP"/>
    </source>
</evidence>
<dbReference type="OrthoDB" id="2505409at2"/>
<dbReference type="RefSeq" id="WP_093317573.1">
    <property type="nucleotide sequence ID" value="NZ_FOAF01000001.1"/>
</dbReference>
<dbReference type="SUPFAM" id="SSF48208">
    <property type="entry name" value="Six-hairpin glycosidases"/>
    <property type="match status" value="1"/>
</dbReference>
<gene>
    <name evidence="2" type="ORF">SAMN05661044_00384</name>
</gene>
<name>A0A1H7HHZ4_OLID1</name>
<keyword evidence="2" id="KW-0378">Hydrolase</keyword>
<dbReference type="InterPro" id="IPR005198">
    <property type="entry name" value="Glyco_hydro_76"/>
</dbReference>
<reference evidence="3" key="1">
    <citation type="submission" date="2016-10" db="EMBL/GenBank/DDBJ databases">
        <authorList>
            <person name="Varghese N."/>
            <person name="Submissions S."/>
        </authorList>
    </citation>
    <scope>NUCLEOTIDE SEQUENCE [LARGE SCALE GENOMIC DNA]</scope>
    <source>
        <strain evidence="3">DSM 18733</strain>
    </source>
</reference>
<evidence type="ECO:0000313" key="2">
    <source>
        <dbReference type="EMBL" id="SEK49788.1"/>
    </source>
</evidence>
<feature type="chain" id="PRO_5011513898" evidence="1">
    <location>
        <begin position="24"/>
        <end position="419"/>
    </location>
</feature>
<dbReference type="PIRSF" id="PIRSF021505">
    <property type="entry name" value="O_gly_hdrol"/>
    <property type="match status" value="1"/>
</dbReference>
<dbReference type="GO" id="GO:0005975">
    <property type="term" value="P:carbohydrate metabolic process"/>
    <property type="evidence" value="ECO:0007669"/>
    <property type="project" value="InterPro"/>
</dbReference>
<dbReference type="GO" id="GO:0016787">
    <property type="term" value="F:hydrolase activity"/>
    <property type="evidence" value="ECO:0007669"/>
    <property type="project" value="UniProtKB-KW"/>
</dbReference>
<dbReference type="InterPro" id="IPR008928">
    <property type="entry name" value="6-hairpin_glycosidase_sf"/>
</dbReference>